<dbReference type="NCBIfam" id="TIGR01868">
    <property type="entry name" value="casD_Cas5e"/>
    <property type="match status" value="1"/>
</dbReference>
<accession>A0A386UPW3</accession>
<dbReference type="InterPro" id="IPR013422">
    <property type="entry name" value="CRISPR-assoc_prot_Cas5_N"/>
</dbReference>
<dbReference type="Pfam" id="PF09704">
    <property type="entry name" value="Cas_Cas5d"/>
    <property type="match status" value="1"/>
</dbReference>
<reference evidence="3" key="1">
    <citation type="submission" date="2018-07" db="EMBL/GenBank/DDBJ databases">
        <title>Genome Structure of the Opportunistic Pathogen Paracoccus yeei (Alphaproteobacteria) and Identification of Putative Virulence Factors.</title>
        <authorList>
            <person name="Lasek R."/>
            <person name="Szuplewska M."/>
            <person name="Mitura M."/>
            <person name="Decewicz P."/>
            <person name="Chmielowska C."/>
            <person name="Pawlot A."/>
            <person name="Sentkowska D."/>
            <person name="Czarnecki J."/>
            <person name="Bartosik D."/>
        </authorList>
    </citation>
    <scope>NUCLEOTIDE SEQUENCE [LARGE SCALE GENOMIC DNA]</scope>
    <source>
        <strain evidence="3">CCUG 32053</strain>
    </source>
</reference>
<dbReference type="GO" id="GO:0043571">
    <property type="term" value="P:maintenance of CRISPR repeat elements"/>
    <property type="evidence" value="ECO:0007669"/>
    <property type="project" value="InterPro"/>
</dbReference>
<dbReference type="CDD" id="cd09756">
    <property type="entry name" value="Cas5_I-E"/>
    <property type="match status" value="1"/>
</dbReference>
<dbReference type="Proteomes" id="UP000272010">
    <property type="component" value="Chromosome"/>
</dbReference>
<keyword evidence="1" id="KW-0051">Antiviral defense</keyword>
<dbReference type="GO" id="GO:0003723">
    <property type="term" value="F:RNA binding"/>
    <property type="evidence" value="ECO:0007669"/>
    <property type="project" value="InterPro"/>
</dbReference>
<dbReference type="Gene3D" id="3.30.70.2660">
    <property type="match status" value="1"/>
</dbReference>
<dbReference type="InterPro" id="IPR021124">
    <property type="entry name" value="CRISPR-assoc_prot_Cas5"/>
</dbReference>
<dbReference type="RefSeq" id="WP_120443565.1">
    <property type="nucleotide sequence ID" value="NZ_CP031078.1"/>
</dbReference>
<dbReference type="GO" id="GO:0051607">
    <property type="term" value="P:defense response to virus"/>
    <property type="evidence" value="ECO:0007669"/>
    <property type="project" value="UniProtKB-KW"/>
</dbReference>
<name>A0A386UPW3_9RHOB</name>
<evidence type="ECO:0000313" key="3">
    <source>
        <dbReference type="Proteomes" id="UP000272010"/>
    </source>
</evidence>
<dbReference type="NCBIfam" id="TIGR02593">
    <property type="entry name" value="CRISPR_cas5"/>
    <property type="match status" value="1"/>
</dbReference>
<dbReference type="AlphaFoldDB" id="A0A386UPW3"/>
<sequence>MHAWLKLDLAGPLMAFGGVAIDQVGPVRDFPAASMLTGLFANALGLEWRDRQAHQDIQDRLVFAAAIMREGVVITDSQNAQLEKTDRGWTTWGEPEGRDGASYGAPHRRRRDYLADAHVVVVARLVPGAPTTEHIRQALLRPARPLFIGRKPCLPTRPILAGTVNAATAYDALIAALPDACGLRACWPADEGPAGHRGQDLPDLRNWISGFHAGTRRVAEGRLP</sequence>
<organism evidence="2 3">
    <name type="scientific">Paracoccus yeei</name>
    <dbReference type="NCBI Taxonomy" id="147645"/>
    <lineage>
        <taxon>Bacteria</taxon>
        <taxon>Pseudomonadati</taxon>
        <taxon>Pseudomonadota</taxon>
        <taxon>Alphaproteobacteria</taxon>
        <taxon>Rhodobacterales</taxon>
        <taxon>Paracoccaceae</taxon>
        <taxon>Paracoccus</taxon>
    </lineage>
</organism>
<dbReference type="InterPro" id="IPR010147">
    <property type="entry name" value="CRISPR-assoc_prot_CasD"/>
</dbReference>
<evidence type="ECO:0000256" key="1">
    <source>
        <dbReference type="ARBA" id="ARBA00023118"/>
    </source>
</evidence>
<proteinExistence type="predicted"/>
<gene>
    <name evidence="2" type="ORF">PY32053_02244</name>
</gene>
<protein>
    <submittedName>
        <fullName evidence="2">Type I-E CRISPR-associated protein Cas5/CasD</fullName>
    </submittedName>
</protein>
<dbReference type="EMBL" id="CP031078">
    <property type="protein sequence ID" value="AYF01852.1"/>
    <property type="molecule type" value="Genomic_DNA"/>
</dbReference>
<evidence type="ECO:0000313" key="2">
    <source>
        <dbReference type="EMBL" id="AYF01852.1"/>
    </source>
</evidence>